<evidence type="ECO:0000256" key="1">
    <source>
        <dbReference type="ARBA" id="ARBA00004141"/>
    </source>
</evidence>
<comment type="subcellular location">
    <subcellularLocation>
        <location evidence="1">Membrane</location>
        <topology evidence="1">Multi-pass membrane protein</topology>
    </subcellularLocation>
</comment>
<dbReference type="GO" id="GO:0015171">
    <property type="term" value="F:amino acid transmembrane transporter activity"/>
    <property type="evidence" value="ECO:0007669"/>
    <property type="project" value="TreeGrafter"/>
</dbReference>
<dbReference type="PANTHER" id="PTHR15371">
    <property type="entry name" value="TIM23"/>
    <property type="match status" value="1"/>
</dbReference>
<keyword evidence="4" id="KW-0472">Membrane</keyword>
<keyword evidence="6" id="KW-1185">Reference proteome</keyword>
<accession>A0A8T2R426</accession>
<proteinExistence type="predicted"/>
<protein>
    <submittedName>
        <fullName evidence="5">Uncharacterized protein</fullName>
    </submittedName>
</protein>
<evidence type="ECO:0000256" key="4">
    <source>
        <dbReference type="ARBA" id="ARBA00023136"/>
    </source>
</evidence>
<organism evidence="5 6">
    <name type="scientific">Ceratopteris richardii</name>
    <name type="common">Triangle waterfern</name>
    <dbReference type="NCBI Taxonomy" id="49495"/>
    <lineage>
        <taxon>Eukaryota</taxon>
        <taxon>Viridiplantae</taxon>
        <taxon>Streptophyta</taxon>
        <taxon>Embryophyta</taxon>
        <taxon>Tracheophyta</taxon>
        <taxon>Polypodiopsida</taxon>
        <taxon>Polypodiidae</taxon>
        <taxon>Polypodiales</taxon>
        <taxon>Pteridineae</taxon>
        <taxon>Pteridaceae</taxon>
        <taxon>Parkerioideae</taxon>
        <taxon>Ceratopteris</taxon>
    </lineage>
</organism>
<dbReference type="OrthoDB" id="1913857at2759"/>
<dbReference type="AlphaFoldDB" id="A0A8T2R426"/>
<name>A0A8T2R426_CERRI</name>
<sequence>MADRVVSSVDKNDADFLIDLGHPLLNRVVDGFVKVGGVGVLHAATQDATRMLLQEETNKHSLENSVQRVGKEAMQWGLVAGAYSGVTYAMQEARGTHDWKNALLGGALTGAAVSLTDSNVNQDRVLKGAITGAAIATAAEILRNLT</sequence>
<comment type="caution">
    <text evidence="5">The sequence shown here is derived from an EMBL/GenBank/DDBJ whole genome shotgun (WGS) entry which is preliminary data.</text>
</comment>
<dbReference type="GO" id="GO:0009707">
    <property type="term" value="C:chloroplast outer membrane"/>
    <property type="evidence" value="ECO:0007669"/>
    <property type="project" value="TreeGrafter"/>
</dbReference>
<dbReference type="Pfam" id="PF02466">
    <property type="entry name" value="Tim17"/>
    <property type="match status" value="1"/>
</dbReference>
<dbReference type="Proteomes" id="UP000825935">
    <property type="component" value="Chromosome 29"/>
</dbReference>
<dbReference type="EMBL" id="CM035434">
    <property type="protein sequence ID" value="KAH7291134.1"/>
    <property type="molecule type" value="Genomic_DNA"/>
</dbReference>
<evidence type="ECO:0000313" key="6">
    <source>
        <dbReference type="Proteomes" id="UP000825935"/>
    </source>
</evidence>
<dbReference type="EMBL" id="CM035434">
    <property type="protein sequence ID" value="KAH7291132.1"/>
    <property type="molecule type" value="Genomic_DNA"/>
</dbReference>
<keyword evidence="3" id="KW-1133">Transmembrane helix</keyword>
<evidence type="ECO:0000256" key="2">
    <source>
        <dbReference type="ARBA" id="ARBA00022692"/>
    </source>
</evidence>
<dbReference type="InterPro" id="IPR045238">
    <property type="entry name" value="Tim23-like"/>
</dbReference>
<evidence type="ECO:0000256" key="3">
    <source>
        <dbReference type="ARBA" id="ARBA00022989"/>
    </source>
</evidence>
<dbReference type="OMA" id="GKQSLQW"/>
<gene>
    <name evidence="5" type="ORF">KP509_29G001900</name>
</gene>
<dbReference type="PANTHER" id="PTHR15371:SF1">
    <property type="entry name" value="OUTER ENVELOPE PORE PROTEIN 16-2, CHLOROPLASTIC"/>
    <property type="match status" value="1"/>
</dbReference>
<reference evidence="5" key="1">
    <citation type="submission" date="2021-08" db="EMBL/GenBank/DDBJ databases">
        <title>WGS assembly of Ceratopteris richardii.</title>
        <authorList>
            <person name="Marchant D.B."/>
            <person name="Chen G."/>
            <person name="Jenkins J."/>
            <person name="Shu S."/>
            <person name="Leebens-Mack J."/>
            <person name="Grimwood J."/>
            <person name="Schmutz J."/>
            <person name="Soltis P."/>
            <person name="Soltis D."/>
            <person name="Chen Z.-H."/>
        </authorList>
    </citation>
    <scope>NUCLEOTIDE SEQUENCE</scope>
    <source>
        <strain evidence="5">Whitten #5841</strain>
        <tissue evidence="5">Leaf</tissue>
    </source>
</reference>
<keyword evidence="2" id="KW-0812">Transmembrane</keyword>
<evidence type="ECO:0000313" key="5">
    <source>
        <dbReference type="EMBL" id="KAH7291132.1"/>
    </source>
</evidence>